<dbReference type="Gene3D" id="3.40.50.620">
    <property type="entry name" value="HUPs"/>
    <property type="match status" value="1"/>
</dbReference>
<feature type="non-terminal residue" evidence="1">
    <location>
        <position position="36"/>
    </location>
</feature>
<comment type="caution">
    <text evidence="1">The sequence shown here is derived from an EMBL/GenBank/DDBJ whole genome shotgun (WGS) entry which is preliminary data.</text>
</comment>
<name>A0A0F8ZC77_9ZZZZ</name>
<dbReference type="AlphaFoldDB" id="A0A0F8ZC77"/>
<proteinExistence type="predicted"/>
<dbReference type="InterPro" id="IPR014729">
    <property type="entry name" value="Rossmann-like_a/b/a_fold"/>
</dbReference>
<accession>A0A0F8ZC77</accession>
<reference evidence="1" key="1">
    <citation type="journal article" date="2015" name="Nature">
        <title>Complex archaea that bridge the gap between prokaryotes and eukaryotes.</title>
        <authorList>
            <person name="Spang A."/>
            <person name="Saw J.H."/>
            <person name="Jorgensen S.L."/>
            <person name="Zaremba-Niedzwiedzka K."/>
            <person name="Martijn J."/>
            <person name="Lind A.E."/>
            <person name="van Eijk R."/>
            <person name="Schleper C."/>
            <person name="Guy L."/>
            <person name="Ettema T.J."/>
        </authorList>
    </citation>
    <scope>NUCLEOTIDE SEQUENCE</scope>
</reference>
<evidence type="ECO:0000313" key="1">
    <source>
        <dbReference type="EMBL" id="KKK64089.1"/>
    </source>
</evidence>
<gene>
    <name evidence="1" type="ORF">LCGC14_2987720</name>
</gene>
<dbReference type="EMBL" id="LAZR01061185">
    <property type="protein sequence ID" value="KKK64089.1"/>
    <property type="molecule type" value="Genomic_DNA"/>
</dbReference>
<sequence>MIQNRFKKILVPLDGSSNSIRGLNEAISLARLGSSQ</sequence>
<dbReference type="SUPFAM" id="SSF52402">
    <property type="entry name" value="Adenine nucleotide alpha hydrolases-like"/>
    <property type="match status" value="1"/>
</dbReference>
<organism evidence="1">
    <name type="scientific">marine sediment metagenome</name>
    <dbReference type="NCBI Taxonomy" id="412755"/>
    <lineage>
        <taxon>unclassified sequences</taxon>
        <taxon>metagenomes</taxon>
        <taxon>ecological metagenomes</taxon>
    </lineage>
</organism>
<protein>
    <recommendedName>
        <fullName evidence="2">UspA domain-containing protein</fullName>
    </recommendedName>
</protein>
<evidence type="ECO:0008006" key="2">
    <source>
        <dbReference type="Google" id="ProtNLM"/>
    </source>
</evidence>